<proteinExistence type="predicted"/>
<comment type="caution">
    <text evidence="1">The sequence shown here is derived from an EMBL/GenBank/DDBJ whole genome shotgun (WGS) entry which is preliminary data.</text>
</comment>
<dbReference type="EMBL" id="VKKY01000003">
    <property type="protein sequence ID" value="KAA3436834.1"/>
    <property type="molecule type" value="Genomic_DNA"/>
</dbReference>
<sequence>MKSRSEEPKAVEFDTKKYYVGDIINIKREEIDFQTTKGFNPPTIEISEGNYIIRVGKNDVIKQLRLLASEADSLEFIDHKKAFEISINYLVSREKVAFDHIWSWAAEDAFQWDEVERQDDQRVVRYVLRDQICMLLESGRFQLIEDGKKQKVYYFQRVDSNNGNVKGVFSKSNQMIWICPPFEID</sequence>
<dbReference type="AlphaFoldDB" id="A0A5B6TCT9"/>
<dbReference type="Proteomes" id="UP000324133">
    <property type="component" value="Unassembled WGS sequence"/>
</dbReference>
<keyword evidence="2" id="KW-1185">Reference proteome</keyword>
<dbReference type="RefSeq" id="WP_149092773.1">
    <property type="nucleotide sequence ID" value="NZ_VKKY01000003.1"/>
</dbReference>
<reference evidence="1 2" key="1">
    <citation type="submission" date="2019-07" db="EMBL/GenBank/DDBJ databases">
        <title>Rufibacter sp. nov., isolated from lake sediment.</title>
        <authorList>
            <person name="Qu J.-H."/>
        </authorList>
    </citation>
    <scope>NUCLEOTIDE SEQUENCE [LARGE SCALE GENOMIC DNA]</scope>
    <source>
        <strain evidence="1 2">NBS58-1</strain>
    </source>
</reference>
<dbReference type="OrthoDB" id="9890663at2"/>
<name>A0A5B6TCT9_9BACT</name>
<gene>
    <name evidence="1" type="ORF">FOA19_20890</name>
</gene>
<evidence type="ECO:0000313" key="1">
    <source>
        <dbReference type="EMBL" id="KAA3436834.1"/>
    </source>
</evidence>
<accession>A0A5B6TCT9</accession>
<protein>
    <submittedName>
        <fullName evidence="1">Uncharacterized protein</fullName>
    </submittedName>
</protein>
<evidence type="ECO:0000313" key="2">
    <source>
        <dbReference type="Proteomes" id="UP000324133"/>
    </source>
</evidence>
<organism evidence="1 2">
    <name type="scientific">Rufibacter hautae</name>
    <dbReference type="NCBI Taxonomy" id="2595005"/>
    <lineage>
        <taxon>Bacteria</taxon>
        <taxon>Pseudomonadati</taxon>
        <taxon>Bacteroidota</taxon>
        <taxon>Cytophagia</taxon>
        <taxon>Cytophagales</taxon>
        <taxon>Hymenobacteraceae</taxon>
        <taxon>Rufibacter</taxon>
    </lineage>
</organism>